<protein>
    <recommendedName>
        <fullName evidence="8">tRNA N6-adenosine threonylcarbamoyltransferase</fullName>
        <ecNumber evidence="8">2.3.1.234</ecNumber>
    </recommendedName>
    <alternativeName>
        <fullName evidence="8">N6-L-threonylcarbamoyladenine synthase</fullName>
        <shortName evidence="8">t(6)A synthase</shortName>
    </alternativeName>
    <alternativeName>
        <fullName evidence="8">t(6)A37 threonylcarbamoyladenosine biosynthesis protein TsaD</fullName>
    </alternativeName>
    <alternativeName>
        <fullName evidence="8">tRNA threonylcarbamoyladenosine biosynthesis protein TsaD</fullName>
    </alternativeName>
</protein>
<proteinExistence type="inferred from homology"/>
<feature type="binding site" evidence="8">
    <location>
        <position position="173"/>
    </location>
    <ligand>
        <name>substrate</name>
    </ligand>
</feature>
<evidence type="ECO:0000256" key="5">
    <source>
        <dbReference type="ARBA" id="ARBA00023004"/>
    </source>
</evidence>
<evidence type="ECO:0000256" key="3">
    <source>
        <dbReference type="ARBA" id="ARBA00022694"/>
    </source>
</evidence>
<sequence>MIVDSEPLVLGIETSCDETGVGIVRGTTLLADTVASSVDQHARFGGVVPEVASRAHLEAMTPTVERALADAGVTFADIDAFAVTAGPGLPGALMVGVAAAKAYALSLGKPLYGVNHLAAHVCVDQLEHGKLPKPCVALLVSGGHSSILLVPDVATDVRSLGSTVDDAAGEAFDKVARVLDLGFPGGPLIDRAAREGDPGAIAFPRGKYADGTYDFSFSGLKTAVARWVEARERSGEPVPVADVAASFQEAVVDVLTHKALKVCKDNGVRDLLIGGGVAANSRLRALAQERCDRAGVRLRVPRPKLCTDNGAMVAALGSELVTSGLAPSELHLPADSSLPIEVITL</sequence>
<evidence type="ECO:0000259" key="9">
    <source>
        <dbReference type="Pfam" id="PF00814"/>
    </source>
</evidence>
<dbReference type="GO" id="GO:0005506">
    <property type="term" value="F:iron ion binding"/>
    <property type="evidence" value="ECO:0007669"/>
    <property type="project" value="UniProtKB-UniRule"/>
</dbReference>
<comment type="function">
    <text evidence="8">Required for the formation of a threonylcarbamoyl group on adenosine at position 37 (t(6)A37) in tRNAs that read codons beginning with adenine. Is involved in the transfer of the threonylcarbamoyl moiety of threonylcarbamoyl-AMP (TC-AMP) to the N6 group of A37, together with TsaE and TsaB. TsaD likely plays a direct catalytic role in this reaction.</text>
</comment>
<comment type="caution">
    <text evidence="10">The sequence shown here is derived from an EMBL/GenBank/DDBJ whole genome shotgun (WGS) entry which is preliminary data.</text>
</comment>
<keyword evidence="2 8" id="KW-0808">Transferase</keyword>
<comment type="similarity">
    <text evidence="8">Belongs to the KAE1 / TsaD family.</text>
</comment>
<dbReference type="GO" id="GO:0005737">
    <property type="term" value="C:cytoplasm"/>
    <property type="evidence" value="ECO:0007669"/>
    <property type="project" value="UniProtKB-SubCell"/>
</dbReference>
<name>A0A7W3LUG2_ACTNM</name>
<dbReference type="NCBIfam" id="TIGR00329">
    <property type="entry name" value="gcp_kae1"/>
    <property type="match status" value="1"/>
</dbReference>
<dbReference type="Proteomes" id="UP000572680">
    <property type="component" value="Unassembled WGS sequence"/>
</dbReference>
<dbReference type="InterPro" id="IPR022450">
    <property type="entry name" value="TsaD"/>
</dbReference>
<dbReference type="InterPro" id="IPR000905">
    <property type="entry name" value="Gcp-like_dom"/>
</dbReference>
<dbReference type="Gene3D" id="3.30.420.40">
    <property type="match status" value="2"/>
</dbReference>
<dbReference type="EC" id="2.3.1.234" evidence="8"/>
<dbReference type="PANTHER" id="PTHR11735">
    <property type="entry name" value="TRNA N6-ADENOSINE THREONYLCARBAMOYLTRANSFERASE"/>
    <property type="match status" value="1"/>
</dbReference>
<keyword evidence="6 8" id="KW-0012">Acyltransferase</keyword>
<keyword evidence="4 8" id="KW-0479">Metal-binding</keyword>
<evidence type="ECO:0000313" key="10">
    <source>
        <dbReference type="EMBL" id="MBA8954442.1"/>
    </source>
</evidence>
<dbReference type="EMBL" id="JACJIA010000009">
    <property type="protein sequence ID" value="MBA8954442.1"/>
    <property type="molecule type" value="Genomic_DNA"/>
</dbReference>
<comment type="subcellular location">
    <subcellularLocation>
        <location evidence="8">Cytoplasm</location>
    </subcellularLocation>
</comment>
<dbReference type="CDD" id="cd24133">
    <property type="entry name" value="ASKHA_NBD_TsaD_bac"/>
    <property type="match status" value="1"/>
</dbReference>
<dbReference type="InterPro" id="IPR017861">
    <property type="entry name" value="KAE1/TsaD"/>
</dbReference>
<dbReference type="RefSeq" id="WP_182846525.1">
    <property type="nucleotide sequence ID" value="NZ_BAAALP010000021.1"/>
</dbReference>
<dbReference type="NCBIfam" id="TIGR03723">
    <property type="entry name" value="T6A_TsaD_YgjD"/>
    <property type="match status" value="1"/>
</dbReference>
<dbReference type="HAMAP" id="MF_01445">
    <property type="entry name" value="TsaD"/>
    <property type="match status" value="1"/>
</dbReference>
<feature type="binding site" evidence="8">
    <location>
        <position position="190"/>
    </location>
    <ligand>
        <name>substrate</name>
    </ligand>
</feature>
<reference evidence="10 11" key="1">
    <citation type="submission" date="2020-08" db="EMBL/GenBank/DDBJ databases">
        <title>Genomic Encyclopedia of Type Strains, Phase IV (KMG-IV): sequencing the most valuable type-strain genomes for metagenomic binning, comparative biology and taxonomic classification.</title>
        <authorList>
            <person name="Goeker M."/>
        </authorList>
    </citation>
    <scope>NUCLEOTIDE SEQUENCE [LARGE SCALE GENOMIC DNA]</scope>
    <source>
        <strain evidence="10 11">DSM 44197</strain>
    </source>
</reference>
<evidence type="ECO:0000256" key="6">
    <source>
        <dbReference type="ARBA" id="ARBA00023315"/>
    </source>
</evidence>
<feature type="domain" description="Gcp-like" evidence="9">
    <location>
        <begin position="29"/>
        <end position="314"/>
    </location>
</feature>
<accession>A0A7W3LUG2</accession>
<comment type="cofactor">
    <cofactor evidence="8">
        <name>Fe(2+)</name>
        <dbReference type="ChEBI" id="CHEBI:29033"/>
    </cofactor>
    <text evidence="8">Binds 1 Fe(2+) ion per subunit.</text>
</comment>
<comment type="catalytic activity">
    <reaction evidence="7 8">
        <text>L-threonylcarbamoyladenylate + adenosine(37) in tRNA = N(6)-L-threonylcarbamoyladenosine(37) in tRNA + AMP + H(+)</text>
        <dbReference type="Rhea" id="RHEA:37059"/>
        <dbReference type="Rhea" id="RHEA-COMP:10162"/>
        <dbReference type="Rhea" id="RHEA-COMP:10163"/>
        <dbReference type="ChEBI" id="CHEBI:15378"/>
        <dbReference type="ChEBI" id="CHEBI:73682"/>
        <dbReference type="ChEBI" id="CHEBI:74411"/>
        <dbReference type="ChEBI" id="CHEBI:74418"/>
        <dbReference type="ChEBI" id="CHEBI:456215"/>
        <dbReference type="EC" id="2.3.1.234"/>
    </reaction>
</comment>
<dbReference type="PROSITE" id="PS01016">
    <property type="entry name" value="GLYCOPROTEASE"/>
    <property type="match status" value="1"/>
</dbReference>
<feature type="binding site" evidence="8">
    <location>
        <position position="120"/>
    </location>
    <ligand>
        <name>Fe cation</name>
        <dbReference type="ChEBI" id="CHEBI:24875"/>
    </ligand>
</feature>
<evidence type="ECO:0000256" key="1">
    <source>
        <dbReference type="ARBA" id="ARBA00022490"/>
    </source>
</evidence>
<evidence type="ECO:0000256" key="2">
    <source>
        <dbReference type="ARBA" id="ARBA00022679"/>
    </source>
</evidence>
<evidence type="ECO:0000256" key="4">
    <source>
        <dbReference type="ARBA" id="ARBA00022723"/>
    </source>
</evidence>
<organism evidence="10 11">
    <name type="scientific">Actinomadura namibiensis</name>
    <dbReference type="NCBI Taxonomy" id="182080"/>
    <lineage>
        <taxon>Bacteria</taxon>
        <taxon>Bacillati</taxon>
        <taxon>Actinomycetota</taxon>
        <taxon>Actinomycetes</taxon>
        <taxon>Streptosporangiales</taxon>
        <taxon>Thermomonosporaceae</taxon>
        <taxon>Actinomadura</taxon>
    </lineage>
</organism>
<evidence type="ECO:0000256" key="7">
    <source>
        <dbReference type="ARBA" id="ARBA00048117"/>
    </source>
</evidence>
<feature type="binding site" evidence="8">
    <location>
        <begin position="139"/>
        <end position="143"/>
    </location>
    <ligand>
        <name>substrate</name>
    </ligand>
</feature>
<dbReference type="FunFam" id="3.30.420.40:FF:000040">
    <property type="entry name" value="tRNA N6-adenosine threonylcarbamoyltransferase"/>
    <property type="match status" value="1"/>
</dbReference>
<gene>
    <name evidence="8" type="primary">tsaD</name>
    <name evidence="10" type="ORF">HNR61_006099</name>
</gene>
<dbReference type="InterPro" id="IPR043129">
    <property type="entry name" value="ATPase_NBD"/>
</dbReference>
<dbReference type="InterPro" id="IPR017860">
    <property type="entry name" value="Peptidase_M22_CS"/>
</dbReference>
<dbReference type="GO" id="GO:0002949">
    <property type="term" value="P:tRNA threonylcarbamoyladenosine modification"/>
    <property type="evidence" value="ECO:0007669"/>
    <property type="project" value="UniProtKB-UniRule"/>
</dbReference>
<dbReference type="PANTHER" id="PTHR11735:SF6">
    <property type="entry name" value="TRNA N6-ADENOSINE THREONYLCARBAMOYLTRANSFERASE, MITOCHONDRIAL"/>
    <property type="match status" value="1"/>
</dbReference>
<dbReference type="FunFam" id="3.30.420.40:FF:000012">
    <property type="entry name" value="tRNA N6-adenosine threonylcarbamoyltransferase"/>
    <property type="match status" value="1"/>
</dbReference>
<keyword evidence="1 8" id="KW-0963">Cytoplasm</keyword>
<keyword evidence="3 8" id="KW-0819">tRNA processing</keyword>
<feature type="binding site" evidence="8">
    <location>
        <position position="280"/>
    </location>
    <ligand>
        <name>substrate</name>
    </ligand>
</feature>
<keyword evidence="11" id="KW-1185">Reference proteome</keyword>
<dbReference type="SUPFAM" id="SSF53067">
    <property type="entry name" value="Actin-like ATPase domain"/>
    <property type="match status" value="1"/>
</dbReference>
<keyword evidence="5 8" id="KW-0408">Iron</keyword>
<dbReference type="GO" id="GO:0061711">
    <property type="term" value="F:tRNA N(6)-L-threonylcarbamoyladenine synthase activity"/>
    <property type="evidence" value="ECO:0007669"/>
    <property type="project" value="UniProtKB-EC"/>
</dbReference>
<feature type="binding site" evidence="8">
    <location>
        <position position="186"/>
    </location>
    <ligand>
        <name>substrate</name>
    </ligand>
</feature>
<dbReference type="AlphaFoldDB" id="A0A7W3LUG2"/>
<dbReference type="PRINTS" id="PR00789">
    <property type="entry name" value="OSIALOPTASE"/>
</dbReference>
<dbReference type="Pfam" id="PF00814">
    <property type="entry name" value="TsaD"/>
    <property type="match status" value="1"/>
</dbReference>
<evidence type="ECO:0000313" key="11">
    <source>
        <dbReference type="Proteomes" id="UP000572680"/>
    </source>
</evidence>
<feature type="binding site" evidence="8">
    <location>
        <position position="116"/>
    </location>
    <ligand>
        <name>Fe cation</name>
        <dbReference type="ChEBI" id="CHEBI:24875"/>
    </ligand>
</feature>
<feature type="binding site" evidence="8">
    <location>
        <position position="308"/>
    </location>
    <ligand>
        <name>Fe cation</name>
        <dbReference type="ChEBI" id="CHEBI:24875"/>
    </ligand>
</feature>
<evidence type="ECO:0000256" key="8">
    <source>
        <dbReference type="HAMAP-Rule" id="MF_01445"/>
    </source>
</evidence>